<dbReference type="OrthoDB" id="1397020at2"/>
<sequence length="544" mass="64126">MKKDLIERFNETPNLVLDSYTLKSGIYIKLGEKYVQKFIVKQEKSKNDLYKENGDKVVEEDKKWFKKNDYLSVYLDSNKSVFDKKFHNANFLTLFFKIENFGYIVENLNKNFEVFRTFEKFNKKEDKIIIENQKEYINSKERQEKINKAEKLIKNYLDEIKKFADEKIKNGQYVRIFIDEADEIYEKESQIYTELKIFNANSYNKLINGKIYGLSNSNTGMNSKKPFLKHKSRKSILPSMISQKEALDEKSFFDWLSYQNRNFIDNFDNAFLLKFNENGRAVISDFESIVFKEKSSFKIEIVDFIDAGLDLYEINNKNAKAKIDEVLYQKSLSDNNLFSNEIKINDKILKELIYQTRNSVIELLYKNNEADFYQMVNKYSSDFIKVALRSCKEYGELNAKKAINFILSLKDYKGETVDLDTIKENLENALKSDITKLDSNEYFFLAGQIAKYLMSKSKAANKTYALAEPYLKAKTTNKLKSVLKNEFERYKYEISIYDKRFNKAYLLIQNSDDIQINNDFESLMLAGMMSQNLIYDNKKGESDE</sequence>
<dbReference type="RefSeq" id="WP_012108281.1">
    <property type="nucleotide sequence ID" value="NC_009714.1"/>
</dbReference>
<evidence type="ECO:0000313" key="3">
    <source>
        <dbReference type="Proteomes" id="UP000002407"/>
    </source>
</evidence>
<dbReference type="HOGENOM" id="CLU_033146_0_0_7"/>
<keyword evidence="3" id="KW-1185">Reference proteome</keyword>
<evidence type="ECO:0000313" key="2">
    <source>
        <dbReference type="EMBL" id="ABS51692.1"/>
    </source>
</evidence>
<proteinExistence type="predicted"/>
<evidence type="ECO:0008006" key="4">
    <source>
        <dbReference type="Google" id="ProtNLM"/>
    </source>
</evidence>
<evidence type="ECO:0000256" key="1">
    <source>
        <dbReference type="SAM" id="Coils"/>
    </source>
</evidence>
<accession>A7I0F7</accession>
<reference evidence="3" key="1">
    <citation type="submission" date="2007-07" db="EMBL/GenBank/DDBJ databases">
        <title>Complete genome sequence of Campylobacter hominis ATCC BAA-381, a commensal isolated from the human gastrointestinal tract.</title>
        <authorList>
            <person name="Fouts D.E."/>
            <person name="Mongodin E.F."/>
            <person name="Puiu D."/>
            <person name="Sebastian Y."/>
            <person name="Miller W.G."/>
            <person name="Mandrell R.E."/>
            <person name="Nelson K.E."/>
        </authorList>
    </citation>
    <scope>NUCLEOTIDE SEQUENCE [LARGE SCALE GENOMIC DNA]</scope>
    <source>
        <strain evidence="3">ATCC BAA-381 / LMG 19568 / NCTC 13146 / CH001A</strain>
    </source>
</reference>
<protein>
    <recommendedName>
        <fullName evidence="4">CRISPR-associated protein Csh1</fullName>
    </recommendedName>
</protein>
<dbReference type="KEGG" id="cha:CHAB381_0399"/>
<feature type="coiled-coil region" evidence="1">
    <location>
        <begin position="139"/>
        <end position="166"/>
    </location>
</feature>
<dbReference type="EMBL" id="CP000776">
    <property type="protein sequence ID" value="ABS51692.1"/>
    <property type="molecule type" value="Genomic_DNA"/>
</dbReference>
<dbReference type="Proteomes" id="UP000002407">
    <property type="component" value="Chromosome"/>
</dbReference>
<dbReference type="STRING" id="360107.CHAB381_0399"/>
<dbReference type="AlphaFoldDB" id="A7I0F7"/>
<gene>
    <name evidence="2" type="ordered locus">CHAB381_0399</name>
</gene>
<dbReference type="eggNOG" id="ENOG502Z9DX">
    <property type="taxonomic scope" value="Bacteria"/>
</dbReference>
<keyword evidence="1" id="KW-0175">Coiled coil</keyword>
<organism evidence="2 3">
    <name type="scientific">Campylobacter hominis (strain ATCC BAA-381 / DSM 21671 / CCUG 45161 / LMG 19568 / NCTC 13146 / CH001A)</name>
    <dbReference type="NCBI Taxonomy" id="360107"/>
    <lineage>
        <taxon>Bacteria</taxon>
        <taxon>Pseudomonadati</taxon>
        <taxon>Campylobacterota</taxon>
        <taxon>Epsilonproteobacteria</taxon>
        <taxon>Campylobacterales</taxon>
        <taxon>Campylobacteraceae</taxon>
        <taxon>Campylobacter</taxon>
    </lineage>
</organism>
<name>A7I0F7_CAMHC</name>